<feature type="compositionally biased region" description="Basic and acidic residues" evidence="2">
    <location>
        <begin position="264"/>
        <end position="323"/>
    </location>
</feature>
<dbReference type="EMBL" id="KU220026">
    <property type="protein sequence ID" value="AMA67413.1"/>
    <property type="molecule type" value="Genomic_DNA"/>
</dbReference>
<gene>
    <name evidence="3" type="primary">ORF57</name>
    <name evidence="3" type="ORF">AOT99_gpORF57</name>
</gene>
<feature type="region of interest" description="Disordered" evidence="2">
    <location>
        <begin position="191"/>
        <end position="212"/>
    </location>
</feature>
<organism evidence="3 4">
    <name type="scientific">Vespertilionid gammaherpesvirus 1</name>
    <dbReference type="NCBI Taxonomy" id="2560830"/>
    <lineage>
        <taxon>Viruses</taxon>
        <taxon>Duplodnaviria</taxon>
        <taxon>Heunggongvirae</taxon>
        <taxon>Peploviricota</taxon>
        <taxon>Herviviricetes</taxon>
        <taxon>Herpesvirales</taxon>
        <taxon>Orthoherpesviridae</taxon>
        <taxon>Gammaherpesvirinae</taxon>
        <taxon>Percavirus</taxon>
        <taxon>Percavirus vespertilionidgamma1</taxon>
    </lineage>
</organism>
<evidence type="ECO:0000256" key="2">
    <source>
        <dbReference type="SAM" id="MobiDB-lite"/>
    </source>
</evidence>
<keyword evidence="4" id="KW-1185">Reference proteome</keyword>
<feature type="region of interest" description="Disordered" evidence="2">
    <location>
        <begin position="19"/>
        <end position="61"/>
    </location>
</feature>
<dbReference type="Proteomes" id="UP000207650">
    <property type="component" value="Segment"/>
</dbReference>
<dbReference type="KEGG" id="vg:26836974"/>
<accession>A0A0X9YAZ1</accession>
<dbReference type="GO" id="GO:0006355">
    <property type="term" value="P:regulation of DNA-templated transcription"/>
    <property type="evidence" value="ECO:0007669"/>
    <property type="project" value="InterPro"/>
</dbReference>
<dbReference type="OrthoDB" id="10266at10239"/>
<reference evidence="3 4" key="1">
    <citation type="journal article" date="2016" name="MSphere">
        <title>Isolation and Characterization of a Novel Gammaherpesvirus from a Microbat Cell Line.</title>
        <authorList>
            <person name="Shabman R.S."/>
            <person name="Shrivastava S."/>
            <person name="Tsibane T."/>
            <person name="Attie O."/>
            <person name="Jayaprakash A."/>
            <person name="Mire C.E."/>
            <person name="Dilley K.E."/>
            <person name="Puri V."/>
            <person name="Stockwell T.B."/>
            <person name="Geisbert T.W."/>
            <person name="Sachidanandam R."/>
            <person name="Basler C.F."/>
        </authorList>
    </citation>
    <scope>NUCLEOTIDE SEQUENCE [LARGE SCALE GENOMIC DNA]</scope>
    <source>
        <strain evidence="3 4">My-HV8/Myotis velifer incautus/USA/FCGHV/2011</strain>
    </source>
</reference>
<protein>
    <submittedName>
        <fullName evidence="3">Multifunctional expression regulator</fullName>
    </submittedName>
</protein>
<dbReference type="InterPro" id="IPR008648">
    <property type="entry name" value="ICP27-like"/>
</dbReference>
<sequence>MAQKMLDDQALMDDLLQGIKDDESLDFSDSSVSVYESEYDSESSMDVEENSENEDSTPERVARDHADAIAQAIAKTESPVNLTEENNDTTKDDNADRCCNIAVSEHSPGTSSAANSVENTVSYQAEQQETFHKIPCVTRGRQFFRRRPFRCGLLPTPPTSPIHEYIGNSWENIEQSCCSHREQPNVKNNYFARRTQPSPNTEEATMSEKYTIPKLSSKREKFASKPKFFNRVGRPYDRPHESGVSKTSNRDTVRDSYRNTARNNPRDEPRNNPRDEPRNNPRDEPRNNPRDTNRDGFRVAGRDCDKNVFRDDSRENPAPRQREPYSPSVHKNEYFDSASYKRRLQELDSGILKMNVKKSLMKMNLPKFMLRSRDSSPPCDKSIMPPPIPAFLVPGNLRLDEFEHEMFTDSVIQAMVNNGRENLELLAKTVSMRKIREQFLIVKKFATSSHNFTKWVNLRKSSIQNHGFLTMVAFLEETIAWVKLNLENSVDIVAERDIIIETVSTLCIEMMQKLKTVLCCLEDERKYIAVEKQLCYLVCGANRYTDAGYLLKTIKAATPMSIFMAYVLAVPMMMYTNHFVPEVYDHFCKYIRLYEPGTLCSLCNLLFASISPMCIKEKCDGNIQAVLGSDICSRGLFFMPTI</sequence>
<feature type="compositionally biased region" description="Acidic residues" evidence="2">
    <location>
        <begin position="37"/>
        <end position="56"/>
    </location>
</feature>
<evidence type="ECO:0000313" key="4">
    <source>
        <dbReference type="Proteomes" id="UP000207650"/>
    </source>
</evidence>
<feature type="compositionally biased region" description="Polar residues" evidence="2">
    <location>
        <begin position="195"/>
        <end position="204"/>
    </location>
</feature>
<proteinExistence type="predicted"/>
<evidence type="ECO:0000256" key="1">
    <source>
        <dbReference type="ARBA" id="ARBA00022518"/>
    </source>
</evidence>
<feature type="region of interest" description="Disordered" evidence="2">
    <location>
        <begin position="226"/>
        <end position="336"/>
    </location>
</feature>
<evidence type="ECO:0000313" key="3">
    <source>
        <dbReference type="EMBL" id="AMA67413.1"/>
    </source>
</evidence>
<name>A0A0X9YAZ1_9GAMA</name>
<keyword evidence="1" id="KW-0244">Early protein</keyword>
<feature type="compositionally biased region" description="Basic and acidic residues" evidence="2">
    <location>
        <begin position="234"/>
        <end position="257"/>
    </location>
</feature>
<dbReference type="Pfam" id="PF05459">
    <property type="entry name" value="Herpes_UL69"/>
    <property type="match status" value="1"/>
</dbReference>